<reference evidence="3" key="1">
    <citation type="journal article" date="2019" name="Int. J. Syst. Evol. Microbiol.">
        <title>The Global Catalogue of Microorganisms (GCM) 10K type strain sequencing project: providing services to taxonomists for standard genome sequencing and annotation.</title>
        <authorList>
            <consortium name="The Broad Institute Genomics Platform"/>
            <consortium name="The Broad Institute Genome Sequencing Center for Infectious Disease"/>
            <person name="Wu L."/>
            <person name="Ma J."/>
        </authorList>
    </citation>
    <scope>NUCLEOTIDE SEQUENCE [LARGE SCALE GENOMIC DNA]</scope>
    <source>
        <strain evidence="3">JCM 16014</strain>
    </source>
</reference>
<feature type="region of interest" description="Disordered" evidence="1">
    <location>
        <begin position="63"/>
        <end position="83"/>
    </location>
</feature>
<keyword evidence="3" id="KW-1185">Reference proteome</keyword>
<sequence length="315" mass="34254">MTVMLLTGFGFSVLILAIWGSGVLVVRSRRRELQAAPGAQLTAELAGTAAEVHSIEEFIARAEALPEGQQPRPRPEQVRDRDQERLEHLAEHHFPHLAVPHPHVHLVGITGLEKRLLAWVAHHTGLPNPFDALDKLTGDPDELARAAKAWDAAHDHVQETVEELCRAAARLHATWDGPTADRFYPLLADFLSELDTLAANLAMSSETLRGLQAEAALAEGTIAGLINLLIGSFGGFLVEEVLSVGTMTPAVAAQAQVELTWVLKQIAMAAGRLQGIYANTKHVLDSVSGFKGLTHMKDCFQVEVVDRIERLVDAE</sequence>
<comment type="caution">
    <text evidence="2">The sequence shown here is derived from an EMBL/GenBank/DDBJ whole genome shotgun (WGS) entry which is preliminary data.</text>
</comment>
<accession>A0ABP5GT51</accession>
<dbReference type="InterPro" id="IPR036689">
    <property type="entry name" value="ESAT-6-like_sf"/>
</dbReference>
<dbReference type="Proteomes" id="UP001500751">
    <property type="component" value="Unassembled WGS sequence"/>
</dbReference>
<gene>
    <name evidence="2" type="ORF">GCM10009839_76880</name>
</gene>
<dbReference type="Gene3D" id="1.10.287.1060">
    <property type="entry name" value="ESAT-6-like"/>
    <property type="match status" value="1"/>
</dbReference>
<dbReference type="SUPFAM" id="SSF140453">
    <property type="entry name" value="EsxAB dimer-like"/>
    <property type="match status" value="1"/>
</dbReference>
<dbReference type="InterPro" id="IPR010310">
    <property type="entry name" value="T7SS_ESAT-6-like"/>
</dbReference>
<dbReference type="EMBL" id="BAAAQN010000064">
    <property type="protein sequence ID" value="GAA2056383.1"/>
    <property type="molecule type" value="Genomic_DNA"/>
</dbReference>
<evidence type="ECO:0000313" key="3">
    <source>
        <dbReference type="Proteomes" id="UP001500751"/>
    </source>
</evidence>
<evidence type="ECO:0000256" key="1">
    <source>
        <dbReference type="SAM" id="MobiDB-lite"/>
    </source>
</evidence>
<feature type="compositionally biased region" description="Basic and acidic residues" evidence="1">
    <location>
        <begin position="73"/>
        <end position="83"/>
    </location>
</feature>
<organism evidence="2 3">
    <name type="scientific">Catenulispora yoronensis</name>
    <dbReference type="NCBI Taxonomy" id="450799"/>
    <lineage>
        <taxon>Bacteria</taxon>
        <taxon>Bacillati</taxon>
        <taxon>Actinomycetota</taxon>
        <taxon>Actinomycetes</taxon>
        <taxon>Catenulisporales</taxon>
        <taxon>Catenulisporaceae</taxon>
        <taxon>Catenulispora</taxon>
    </lineage>
</organism>
<name>A0ABP5GT51_9ACTN</name>
<proteinExistence type="predicted"/>
<dbReference type="Pfam" id="PF06013">
    <property type="entry name" value="WXG100"/>
    <property type="match status" value="1"/>
</dbReference>
<evidence type="ECO:0000313" key="2">
    <source>
        <dbReference type="EMBL" id="GAA2056383.1"/>
    </source>
</evidence>
<protein>
    <submittedName>
        <fullName evidence="2">Uncharacterized protein</fullName>
    </submittedName>
</protein>